<dbReference type="Gene3D" id="1.10.287.1490">
    <property type="match status" value="1"/>
</dbReference>
<feature type="coiled-coil region" evidence="1">
    <location>
        <begin position="126"/>
        <end position="243"/>
    </location>
</feature>
<evidence type="ECO:0000313" key="4">
    <source>
        <dbReference type="Proteomes" id="UP000481153"/>
    </source>
</evidence>
<keyword evidence="4" id="KW-1185">Reference proteome</keyword>
<organism evidence="3 4">
    <name type="scientific">Aphanomyces euteiches</name>
    <dbReference type="NCBI Taxonomy" id="100861"/>
    <lineage>
        <taxon>Eukaryota</taxon>
        <taxon>Sar</taxon>
        <taxon>Stramenopiles</taxon>
        <taxon>Oomycota</taxon>
        <taxon>Saprolegniomycetes</taxon>
        <taxon>Saprolegniales</taxon>
        <taxon>Verrucalvaceae</taxon>
        <taxon>Aphanomyces</taxon>
    </lineage>
</organism>
<evidence type="ECO:0000256" key="2">
    <source>
        <dbReference type="SAM" id="MobiDB-lite"/>
    </source>
</evidence>
<dbReference type="VEuPathDB" id="FungiDB:AeMF1_013920"/>
<name>A0A6G0WB70_9STRA</name>
<feature type="coiled-coil region" evidence="1">
    <location>
        <begin position="275"/>
        <end position="428"/>
    </location>
</feature>
<proteinExistence type="predicted"/>
<evidence type="ECO:0000313" key="3">
    <source>
        <dbReference type="EMBL" id="KAF0724514.1"/>
    </source>
</evidence>
<evidence type="ECO:0000256" key="1">
    <source>
        <dbReference type="SAM" id="Coils"/>
    </source>
</evidence>
<feature type="region of interest" description="Disordered" evidence="2">
    <location>
        <begin position="54"/>
        <end position="74"/>
    </location>
</feature>
<dbReference type="Proteomes" id="UP000481153">
    <property type="component" value="Unassembled WGS sequence"/>
</dbReference>
<feature type="coiled-coil region" evidence="1">
    <location>
        <begin position="577"/>
        <end position="643"/>
    </location>
</feature>
<dbReference type="AlphaFoldDB" id="A0A6G0WB70"/>
<accession>A0A6G0WB70</accession>
<dbReference type="EMBL" id="VJMJ01000269">
    <property type="protein sequence ID" value="KAF0724514.1"/>
    <property type="molecule type" value="Genomic_DNA"/>
</dbReference>
<feature type="region of interest" description="Disordered" evidence="2">
    <location>
        <begin position="679"/>
        <end position="712"/>
    </location>
</feature>
<feature type="compositionally biased region" description="Polar residues" evidence="2">
    <location>
        <begin position="58"/>
        <end position="67"/>
    </location>
</feature>
<gene>
    <name evidence="3" type="ORF">Ae201684_016808</name>
</gene>
<feature type="compositionally biased region" description="Low complexity" evidence="2">
    <location>
        <begin position="1"/>
        <end position="12"/>
    </location>
</feature>
<feature type="coiled-coil region" evidence="1">
    <location>
        <begin position="473"/>
        <end position="524"/>
    </location>
</feature>
<comment type="caution">
    <text evidence="3">The sequence shown here is derived from an EMBL/GenBank/DDBJ whole genome shotgun (WGS) entry which is preliminary data.</text>
</comment>
<feature type="region of interest" description="Disordered" evidence="2">
    <location>
        <begin position="1"/>
        <end position="31"/>
    </location>
</feature>
<keyword evidence="1" id="KW-0175">Coiled coil</keyword>
<sequence>MRRRTPSSSSEPNPEPSPHQSEEKEMLQALSSQVDRLQLRESRQQSELERLRRLVAEASQSPNGSPFQSPPKHVQHIEEIEALRREKRDLQLHNCELEVQIQDAAQSIDGFSAAIEKLEEGYKTKEDTWKRQIADLQQECDGLARTNRQLQSQFTQGEKAKASLVQKEQVIEDLRAQLDTCRHQLAEAMQDRQDLSTAQDTLQSTRVALQQAEARNAGLASQLEALQQTHNETLRSLEAKSRQLSHVDMTSRPHGQSVLVKTLRDEVRLLKGQLEAQFRDEKTQLGQRIQSLEAQLQAAQNTVRQKDEAIRQQEQRASDLDLQLTSLLDQKRAMETKLERVQHDLATAHDEMRQLQACRGFLGEHIELGFKELLEHDAQIEALERDLSLATSKAQTVSLEAANLRDELAQANESNELLRRQLDSCRAELATHSTATARAEMLAAEKTAWATQEASLKREIETLQGQVNDTKDYDQVVRRLRDAEHRLETWQHAKDNVKARNDQVKNLMERLEAISERNIMLDEALQQAMAQSKQDHTDMVALRARLKVSKQKADRFDAAQQALAAAQDKLRDVTSMKHLYKQQLDTAKRRVDELEREKSKHGMEAGEWKRKEDHMHAIVEAHTKQLVHEIESLQAKCTKATKKYHAAVEARRALELELHERNAIISKLHQAVAVASTLPSPSAAPARGMPSTATRLKPEDKIRLPSPPNPADEMETLLKKLERISQQYK</sequence>
<reference evidence="3 4" key="1">
    <citation type="submission" date="2019-07" db="EMBL/GenBank/DDBJ databases">
        <title>Genomics analysis of Aphanomyces spp. identifies a new class of oomycete effector associated with host adaptation.</title>
        <authorList>
            <person name="Gaulin E."/>
        </authorList>
    </citation>
    <scope>NUCLEOTIDE SEQUENCE [LARGE SCALE GENOMIC DNA]</scope>
    <source>
        <strain evidence="3 4">ATCC 201684</strain>
    </source>
</reference>
<protein>
    <submittedName>
        <fullName evidence="3">Uncharacterized protein</fullName>
    </submittedName>
</protein>